<dbReference type="GO" id="GO:0003723">
    <property type="term" value="F:RNA binding"/>
    <property type="evidence" value="ECO:0007669"/>
    <property type="project" value="InterPro"/>
</dbReference>
<feature type="domain" description="TRUD" evidence="5">
    <location>
        <begin position="352"/>
        <end position="586"/>
    </location>
</feature>
<accession>A0AAV1IEM4</accession>
<dbReference type="EMBL" id="CAUYUE010000010">
    <property type="protein sequence ID" value="CAK0784445.1"/>
    <property type="molecule type" value="Genomic_DNA"/>
</dbReference>
<protein>
    <recommendedName>
        <fullName evidence="5">TRUD domain-containing protein</fullName>
    </recommendedName>
</protein>
<feature type="compositionally biased region" description="Polar residues" evidence="4">
    <location>
        <begin position="51"/>
        <end position="62"/>
    </location>
</feature>
<sequence>MTTTEESAGIVCYTTDTPPFSAILKHRFTDFLVNEIDANGNVVRLTDLEASTTSNAHPSTHPQPGKPSEAENKESEPLQHESAAAPESTPAAAEDSSAPAPQQGWAAAAAEGFAGILPADSHAAVTAFYEAIAAFEAARTHGLPKQEDSIERDYVRPPKPLRVPVSADKATRTRVHELCRDPRLPKVSTQTILDDPEHPTMELTFSYKRNKRRRGENGQAGERSADSGGWPADSAAKYCRFVLYKENMDSAHALGLMARLLRVSQSALSVAGTKDKRAVTVQHVTAFKVPPRRLTSLNRCMRGARVGNFELVQEQLHLGDALGNRFEITLRDVVAPSLQAVADAAEALKARGFVNYFGLQRFGAGVNATHHVGRELIRGNWRGAVQLIMAGHEGEREDSAQARRLFLDDNDVAGALKQMPRHQTVERAILEGLRKQPGNHAHALHQVPRNSRHLYVHAYQSYLWNAAASHRVQAHGAKAAVAGDLVIPSGEKDAEAVEETSDKRTTGHLAAVHVVTEEEAATGAFAIDDVVLPLPGSCITYPQHSTAEVYTATAAKDNISLESAPHGDKDFSLLGMPGGYRRVLHRPADMQWRLLSYKGADEDLAITDLQRMEHASLPSVIPITPDTELKEGTKVALQLAFKLPGACYATMLVRELTKTSTATAVHKKLTQQLPNNGVKDS</sequence>
<dbReference type="InterPro" id="IPR042214">
    <property type="entry name" value="TruD_catalytic"/>
</dbReference>
<evidence type="ECO:0000313" key="7">
    <source>
        <dbReference type="Proteomes" id="UP001314263"/>
    </source>
</evidence>
<dbReference type="Pfam" id="PF01142">
    <property type="entry name" value="TruD"/>
    <property type="match status" value="1"/>
</dbReference>
<evidence type="ECO:0000313" key="6">
    <source>
        <dbReference type="EMBL" id="CAK0784445.1"/>
    </source>
</evidence>
<comment type="similarity">
    <text evidence="1">Belongs to the pseudouridine synthase TruD family.</text>
</comment>
<dbReference type="AlphaFoldDB" id="A0AAV1IEM4"/>
<organism evidence="6 7">
    <name type="scientific">Coccomyxa viridis</name>
    <dbReference type="NCBI Taxonomy" id="1274662"/>
    <lineage>
        <taxon>Eukaryota</taxon>
        <taxon>Viridiplantae</taxon>
        <taxon>Chlorophyta</taxon>
        <taxon>core chlorophytes</taxon>
        <taxon>Trebouxiophyceae</taxon>
        <taxon>Trebouxiophyceae incertae sedis</taxon>
        <taxon>Coccomyxaceae</taxon>
        <taxon>Coccomyxa</taxon>
    </lineage>
</organism>
<keyword evidence="2" id="KW-0819">tRNA processing</keyword>
<evidence type="ECO:0000256" key="1">
    <source>
        <dbReference type="ARBA" id="ARBA00007953"/>
    </source>
</evidence>
<evidence type="ECO:0000256" key="3">
    <source>
        <dbReference type="ARBA" id="ARBA00023235"/>
    </source>
</evidence>
<dbReference type="PROSITE" id="PS01268">
    <property type="entry name" value="UPF0024"/>
    <property type="match status" value="1"/>
</dbReference>
<name>A0AAV1IEM4_9CHLO</name>
<gene>
    <name evidence="6" type="ORF">CVIRNUC_007649</name>
</gene>
<dbReference type="CDD" id="cd02576">
    <property type="entry name" value="PseudoU_synth_ScPUS7"/>
    <property type="match status" value="1"/>
</dbReference>
<dbReference type="InterPro" id="IPR011760">
    <property type="entry name" value="PsdUridine_synth_TruD_insert"/>
</dbReference>
<comment type="caution">
    <text evidence="6">The sequence shown here is derived from an EMBL/GenBank/DDBJ whole genome shotgun (WGS) entry which is preliminary data.</text>
</comment>
<dbReference type="PANTHER" id="PTHR13326:SF21">
    <property type="entry name" value="PSEUDOURIDYLATE SYNTHASE PUS7L"/>
    <property type="match status" value="1"/>
</dbReference>
<reference evidence="6 7" key="1">
    <citation type="submission" date="2023-10" db="EMBL/GenBank/DDBJ databases">
        <authorList>
            <person name="Maclean D."/>
            <person name="Macfadyen A."/>
        </authorList>
    </citation>
    <scope>NUCLEOTIDE SEQUENCE [LARGE SCALE GENOMIC DNA]</scope>
</reference>
<dbReference type="InterPro" id="IPR020119">
    <property type="entry name" value="PsdUridine_synth_TruD_CS"/>
</dbReference>
<feature type="compositionally biased region" description="Basic and acidic residues" evidence="4">
    <location>
        <begin position="68"/>
        <end position="79"/>
    </location>
</feature>
<dbReference type="SUPFAM" id="SSF55120">
    <property type="entry name" value="Pseudouridine synthase"/>
    <property type="match status" value="1"/>
</dbReference>
<dbReference type="GO" id="GO:0008033">
    <property type="term" value="P:tRNA processing"/>
    <property type="evidence" value="ECO:0007669"/>
    <property type="project" value="UniProtKB-KW"/>
</dbReference>
<dbReference type="Proteomes" id="UP001314263">
    <property type="component" value="Unassembled WGS sequence"/>
</dbReference>
<dbReference type="NCBIfam" id="TIGR00094">
    <property type="entry name" value="tRNA_TruD_broad"/>
    <property type="match status" value="1"/>
</dbReference>
<dbReference type="InterPro" id="IPR001656">
    <property type="entry name" value="PsdUridine_synth_TruD"/>
</dbReference>
<dbReference type="InterPro" id="IPR020103">
    <property type="entry name" value="PsdUridine_synth_cat_dom_sf"/>
</dbReference>
<evidence type="ECO:0000256" key="2">
    <source>
        <dbReference type="ARBA" id="ARBA00022694"/>
    </source>
</evidence>
<evidence type="ECO:0000259" key="5">
    <source>
        <dbReference type="PROSITE" id="PS50984"/>
    </source>
</evidence>
<feature type="compositionally biased region" description="Low complexity" evidence="4">
    <location>
        <begin position="81"/>
        <end position="104"/>
    </location>
</feature>
<feature type="region of interest" description="Disordered" evidence="4">
    <location>
        <begin position="51"/>
        <end position="104"/>
    </location>
</feature>
<dbReference type="GO" id="GO:0009982">
    <property type="term" value="F:pseudouridine synthase activity"/>
    <property type="evidence" value="ECO:0007669"/>
    <property type="project" value="InterPro"/>
</dbReference>
<dbReference type="Gene3D" id="3.30.2350.20">
    <property type="entry name" value="TruD, catalytic domain"/>
    <property type="match status" value="2"/>
</dbReference>
<dbReference type="PANTHER" id="PTHR13326">
    <property type="entry name" value="TRNA PSEUDOURIDINE SYNTHASE D"/>
    <property type="match status" value="1"/>
</dbReference>
<keyword evidence="3" id="KW-0413">Isomerase</keyword>
<dbReference type="GO" id="GO:0001522">
    <property type="term" value="P:pseudouridine synthesis"/>
    <property type="evidence" value="ECO:0007669"/>
    <property type="project" value="InterPro"/>
</dbReference>
<dbReference type="PROSITE" id="PS50984">
    <property type="entry name" value="TRUD"/>
    <property type="match status" value="1"/>
</dbReference>
<dbReference type="GO" id="GO:0005634">
    <property type="term" value="C:nucleus"/>
    <property type="evidence" value="ECO:0007669"/>
    <property type="project" value="TreeGrafter"/>
</dbReference>
<proteinExistence type="inferred from homology"/>
<keyword evidence="7" id="KW-1185">Reference proteome</keyword>
<dbReference type="PIRSF" id="PIRSF037016">
    <property type="entry name" value="Pseudouridin_synth_euk_prd"/>
    <property type="match status" value="1"/>
</dbReference>
<evidence type="ECO:0000256" key="4">
    <source>
        <dbReference type="SAM" id="MobiDB-lite"/>
    </source>
</evidence>
<feature type="region of interest" description="Disordered" evidence="4">
    <location>
        <begin position="206"/>
        <end position="229"/>
    </location>
</feature>